<evidence type="ECO:0000259" key="7">
    <source>
        <dbReference type="Pfam" id="PF10566"/>
    </source>
</evidence>
<dbReference type="SUPFAM" id="SSF51445">
    <property type="entry name" value="(Trans)glycosidases"/>
    <property type="match status" value="1"/>
</dbReference>
<dbReference type="Proteomes" id="UP000319374">
    <property type="component" value="Chromosome"/>
</dbReference>
<dbReference type="InterPro" id="IPR013785">
    <property type="entry name" value="Aldolase_TIM"/>
</dbReference>
<dbReference type="AlphaFoldDB" id="A0A4Y1WZB9"/>
<reference evidence="11" key="1">
    <citation type="submission" date="2019-06" db="EMBL/GenBank/DDBJ databases">
        <title>Alistipes onderdonkii subsp. vulgaris subsp. nov., Alistipes dispar sp. nov. and Alistipes communis sp. nov., isolated from human faeces, and creation of Alistipes onderdonkii subsp. onderdonkii subsp. nov.</title>
        <authorList>
            <person name="Sakamoto M."/>
            <person name="Ikeyama N."/>
            <person name="Ogata Y."/>
            <person name="Suda W."/>
            <person name="Iino T."/>
            <person name="Hattori M."/>
            <person name="Ohkuma M."/>
        </authorList>
    </citation>
    <scope>NUCLEOTIDE SEQUENCE [LARGE SCALE GENOMIC DNA]</scope>
    <source>
        <strain evidence="11">5CPEGH6</strain>
    </source>
</reference>
<dbReference type="InterPro" id="IPR013780">
    <property type="entry name" value="Glyco_hydro_b"/>
</dbReference>
<dbReference type="Gene3D" id="3.20.20.70">
    <property type="entry name" value="Aldolase class I"/>
    <property type="match status" value="1"/>
</dbReference>
<dbReference type="EMBL" id="AP019736">
    <property type="protein sequence ID" value="BBL06347.1"/>
    <property type="molecule type" value="Genomic_DNA"/>
</dbReference>
<dbReference type="Pfam" id="PF14508">
    <property type="entry name" value="GH97_N"/>
    <property type="match status" value="1"/>
</dbReference>
<dbReference type="PANTHER" id="PTHR35803">
    <property type="entry name" value="GLUCAN 1,4-ALPHA-GLUCOSIDASE SUSB-RELATED"/>
    <property type="match status" value="1"/>
</dbReference>
<dbReference type="InterPro" id="IPR052720">
    <property type="entry name" value="Glycosyl_hydrolase_97"/>
</dbReference>
<dbReference type="Gene3D" id="2.70.98.10">
    <property type="match status" value="1"/>
</dbReference>
<keyword evidence="6" id="KW-0732">Signal</keyword>
<evidence type="ECO:0000256" key="2">
    <source>
        <dbReference type="ARBA" id="ARBA00011245"/>
    </source>
</evidence>
<comment type="cofactor">
    <cofactor evidence="1">
        <name>Ca(2+)</name>
        <dbReference type="ChEBI" id="CHEBI:29108"/>
    </cofactor>
</comment>
<evidence type="ECO:0000256" key="4">
    <source>
        <dbReference type="ARBA" id="ARBA00022837"/>
    </source>
</evidence>
<evidence type="ECO:0000256" key="6">
    <source>
        <dbReference type="SAM" id="SignalP"/>
    </source>
</evidence>
<keyword evidence="4" id="KW-0106">Calcium</keyword>
<feature type="domain" description="Glycosyl-hydrolase 97 C-terminal oligomerisation" evidence="9">
    <location>
        <begin position="549"/>
        <end position="648"/>
    </location>
</feature>
<evidence type="ECO:0000313" key="11">
    <source>
        <dbReference type="Proteomes" id="UP000319374"/>
    </source>
</evidence>
<keyword evidence="11" id="KW-1185">Reference proteome</keyword>
<evidence type="ECO:0000259" key="8">
    <source>
        <dbReference type="Pfam" id="PF14508"/>
    </source>
</evidence>
<dbReference type="PANTHER" id="PTHR35803:SF2">
    <property type="entry name" value="RETAINING ALPHA-GALACTOSIDASE"/>
    <property type="match status" value="1"/>
</dbReference>
<keyword evidence="3" id="KW-0378">Hydrolase</keyword>
<dbReference type="OrthoDB" id="1109141at2"/>
<dbReference type="KEGG" id="ada:A5CPEGH6_09850"/>
<evidence type="ECO:0000313" key="10">
    <source>
        <dbReference type="EMBL" id="BBL06347.1"/>
    </source>
</evidence>
<gene>
    <name evidence="10" type="ORF">A5CPEGH6_09850</name>
</gene>
<comment type="subunit">
    <text evidence="2">Monomer.</text>
</comment>
<dbReference type="GO" id="GO:0016798">
    <property type="term" value="F:hydrolase activity, acting on glycosyl bonds"/>
    <property type="evidence" value="ECO:0007669"/>
    <property type="project" value="UniProtKB-KW"/>
</dbReference>
<protein>
    <submittedName>
        <fullName evidence="10">Alpha-glucosidase</fullName>
    </submittedName>
</protein>
<evidence type="ECO:0000259" key="9">
    <source>
        <dbReference type="Pfam" id="PF14509"/>
    </source>
</evidence>
<dbReference type="InterPro" id="IPR017853">
    <property type="entry name" value="GH"/>
</dbReference>
<organism evidence="10 11">
    <name type="scientific">Alistipes dispar</name>
    <dbReference type="NCBI Taxonomy" id="2585119"/>
    <lineage>
        <taxon>Bacteria</taxon>
        <taxon>Pseudomonadati</taxon>
        <taxon>Bacteroidota</taxon>
        <taxon>Bacteroidia</taxon>
        <taxon>Bacteroidales</taxon>
        <taxon>Rikenellaceae</taxon>
        <taxon>Alistipes</taxon>
    </lineage>
</organism>
<feature type="domain" description="Glycosyl-hydrolase 97 catalytic" evidence="7">
    <location>
        <begin position="300"/>
        <end position="454"/>
    </location>
</feature>
<dbReference type="Pfam" id="PF14509">
    <property type="entry name" value="GH97_C"/>
    <property type="match status" value="1"/>
</dbReference>
<evidence type="ECO:0000256" key="5">
    <source>
        <dbReference type="ARBA" id="ARBA00023295"/>
    </source>
</evidence>
<feature type="signal peptide" evidence="6">
    <location>
        <begin position="1"/>
        <end position="19"/>
    </location>
</feature>
<dbReference type="Pfam" id="PF10566">
    <property type="entry name" value="Glyco_hydro_97"/>
    <property type="match status" value="1"/>
</dbReference>
<name>A0A4Y1WZB9_9BACT</name>
<accession>A0A4Y1WZB9</accession>
<dbReference type="InterPro" id="IPR029486">
    <property type="entry name" value="GH97_N"/>
</dbReference>
<dbReference type="InterPro" id="IPR019563">
    <property type="entry name" value="GH97_catalytic"/>
</dbReference>
<dbReference type="RefSeq" id="WP_141428176.1">
    <property type="nucleotide sequence ID" value="NZ_AP019736.1"/>
</dbReference>
<feature type="chain" id="PRO_5021456825" evidence="6">
    <location>
        <begin position="20"/>
        <end position="649"/>
    </location>
</feature>
<proteinExistence type="predicted"/>
<dbReference type="GeneID" id="98672965"/>
<dbReference type="GO" id="GO:0030246">
    <property type="term" value="F:carbohydrate binding"/>
    <property type="evidence" value="ECO:0007669"/>
    <property type="project" value="InterPro"/>
</dbReference>
<dbReference type="Gene3D" id="2.60.40.1180">
    <property type="entry name" value="Golgi alpha-mannosidase II"/>
    <property type="match status" value="1"/>
</dbReference>
<feature type="domain" description="Glycosyl-hydrolase 97 N-terminal" evidence="8">
    <location>
        <begin position="24"/>
        <end position="282"/>
    </location>
</feature>
<dbReference type="InterPro" id="IPR029483">
    <property type="entry name" value="GH97_C"/>
</dbReference>
<keyword evidence="5" id="KW-0326">Glycosidase</keyword>
<dbReference type="InterPro" id="IPR014718">
    <property type="entry name" value="GH-type_carb-bd"/>
</dbReference>
<sequence>MKKTCLVLLGLLWCAALPAKNFELKSPDGRIALAIDVGERIAYTVRGDGIPLLEECRLGLRLDRGGTAGPLHLVRHRSGSIDRTFRPAVAYKFSEIRDRCNTLRLDFRGGWSVEFRAYDDGVAYRFLSDTEGPVEVLGEEFALRLPDASTAVLQQPGSFRTGYEEAYEEVGTRSWGTAGRLAVLPALFDTKRGYKILVSESSLTDYPCLFLTGDGANGMRGVFPKMPLRTEETGDRSVRILEEAGCIAATTGERAFPWRYFVLADEDGDLVETTMTARLAEPCALGDTSWIEPGQVSWEFWNAASPYGPDVDFVAGFNTATYKYFIDFAARFGIPYIIMDEGWAEDTRDPYTPNPEVDLHELIRYGEERGVGVILWLTWLTVEKHFDLFERLSEWGVRGVKIDFMDRSDQWMVNYYERVAAEAARHRMVVAFHGAFKPAGLEYKYPNVLAYEGVRGMENMGGCTPANSLWLPFIRNAVGPMDYTPGAMISMQPEAYCGNRPNAASIGTRAYQMALFVLFETGLQMLADNPTLYYREEECTRFISQVPVTWDETRALRAEAGKHVVVAKRKGAKWYLGAIRAGDDPQDAEFEIPLDFLAGDRDYRMTSFEDGINAFRQAMDYRKKEQQVRRGDTIAVRMARNGGWTAVIE</sequence>
<evidence type="ECO:0000256" key="3">
    <source>
        <dbReference type="ARBA" id="ARBA00022801"/>
    </source>
</evidence>
<evidence type="ECO:0000256" key="1">
    <source>
        <dbReference type="ARBA" id="ARBA00001913"/>
    </source>
</evidence>